<name>A0ABW0VD82_9ACTN</name>
<comment type="caution">
    <text evidence="2">The sequence shown here is derived from an EMBL/GenBank/DDBJ whole genome shotgun (WGS) entry which is preliminary data.</text>
</comment>
<evidence type="ECO:0000256" key="1">
    <source>
        <dbReference type="SAM" id="Phobius"/>
    </source>
</evidence>
<feature type="transmembrane region" description="Helical" evidence="1">
    <location>
        <begin position="23"/>
        <end position="40"/>
    </location>
</feature>
<sequence length="117" mass="12881">MEWYLAVLKNYAGFSGRARRKEFWMFYLFNLIAVIVLAILDNILGTGFLAVIYLLAVLVPTLAVGTRRLHDTGKSGWLLLLGVVPVANIILLVFCAMEGQPEDNEYGANPKLAPAVA</sequence>
<dbReference type="Pfam" id="PF05656">
    <property type="entry name" value="DUF805"/>
    <property type="match status" value="1"/>
</dbReference>
<dbReference type="PANTHER" id="PTHR34980">
    <property type="entry name" value="INNER MEMBRANE PROTEIN-RELATED-RELATED"/>
    <property type="match status" value="1"/>
</dbReference>
<accession>A0ABW0VD82</accession>
<proteinExistence type="predicted"/>
<keyword evidence="1" id="KW-0812">Transmembrane</keyword>
<dbReference type="RefSeq" id="WP_253804150.1">
    <property type="nucleotide sequence ID" value="NZ_BAAAUA010000004.1"/>
</dbReference>
<feature type="transmembrane region" description="Helical" evidence="1">
    <location>
        <begin position="77"/>
        <end position="97"/>
    </location>
</feature>
<dbReference type="EMBL" id="JBHSOC010000030">
    <property type="protein sequence ID" value="MFC5643310.1"/>
    <property type="molecule type" value="Genomic_DNA"/>
</dbReference>
<feature type="transmembrane region" description="Helical" evidence="1">
    <location>
        <begin position="46"/>
        <end position="65"/>
    </location>
</feature>
<evidence type="ECO:0000313" key="2">
    <source>
        <dbReference type="EMBL" id="MFC5643310.1"/>
    </source>
</evidence>
<keyword evidence="3" id="KW-1185">Reference proteome</keyword>
<keyword evidence="1" id="KW-1133">Transmembrane helix</keyword>
<organism evidence="2 3">
    <name type="scientific">Kitasatospora cinereorecta</name>
    <dbReference type="NCBI Taxonomy" id="285560"/>
    <lineage>
        <taxon>Bacteria</taxon>
        <taxon>Bacillati</taxon>
        <taxon>Actinomycetota</taxon>
        <taxon>Actinomycetes</taxon>
        <taxon>Kitasatosporales</taxon>
        <taxon>Streptomycetaceae</taxon>
        <taxon>Kitasatospora</taxon>
    </lineage>
</organism>
<reference evidence="3" key="1">
    <citation type="journal article" date="2019" name="Int. J. Syst. Evol. Microbiol.">
        <title>The Global Catalogue of Microorganisms (GCM) 10K type strain sequencing project: providing services to taxonomists for standard genome sequencing and annotation.</title>
        <authorList>
            <consortium name="The Broad Institute Genomics Platform"/>
            <consortium name="The Broad Institute Genome Sequencing Center for Infectious Disease"/>
            <person name="Wu L."/>
            <person name="Ma J."/>
        </authorList>
    </citation>
    <scope>NUCLEOTIDE SEQUENCE [LARGE SCALE GENOMIC DNA]</scope>
    <source>
        <strain evidence="3">CGMCC 4.1622</strain>
    </source>
</reference>
<dbReference type="PANTHER" id="PTHR34980:SF2">
    <property type="entry name" value="INNER MEMBRANE PROTEIN YHAH-RELATED"/>
    <property type="match status" value="1"/>
</dbReference>
<evidence type="ECO:0000313" key="3">
    <source>
        <dbReference type="Proteomes" id="UP001596066"/>
    </source>
</evidence>
<dbReference type="InterPro" id="IPR008523">
    <property type="entry name" value="DUF805"/>
</dbReference>
<keyword evidence="1" id="KW-0472">Membrane</keyword>
<protein>
    <submittedName>
        <fullName evidence="2">DUF805 domain-containing protein</fullName>
    </submittedName>
</protein>
<dbReference type="Proteomes" id="UP001596066">
    <property type="component" value="Unassembled WGS sequence"/>
</dbReference>
<gene>
    <name evidence="2" type="ORF">ACFPZF_18340</name>
</gene>